<dbReference type="Gene3D" id="2.60.40.10">
    <property type="entry name" value="Immunoglobulins"/>
    <property type="match status" value="1"/>
</dbReference>
<reference evidence="3" key="1">
    <citation type="submission" date="2014-05" db="EMBL/GenBank/DDBJ databases">
        <authorList>
            <person name="Chronopoulou M."/>
        </authorList>
    </citation>
    <scope>NUCLEOTIDE SEQUENCE</scope>
    <source>
        <tissue evidence="3">Whole organism</tissue>
    </source>
</reference>
<evidence type="ECO:0000313" key="3">
    <source>
        <dbReference type="EMBL" id="CDW24558.1"/>
    </source>
</evidence>
<sequence>MSLNTIEHNIPINISCISTNARPPPEVTWTLRGEEVRDNNLLFTMHDESNTFTTSIFIMSYRPKVG</sequence>
<evidence type="ECO:0000256" key="1">
    <source>
        <dbReference type="ARBA" id="ARBA00023157"/>
    </source>
</evidence>
<dbReference type="InterPro" id="IPR013162">
    <property type="entry name" value="CD80_C2-set"/>
</dbReference>
<dbReference type="OrthoDB" id="6345017at2759"/>
<evidence type="ECO:0000259" key="2">
    <source>
        <dbReference type="Pfam" id="PF08205"/>
    </source>
</evidence>
<keyword evidence="1" id="KW-1015">Disulfide bond</keyword>
<dbReference type="EMBL" id="HACA01007197">
    <property type="protein sequence ID" value="CDW24558.1"/>
    <property type="molecule type" value="Transcribed_RNA"/>
</dbReference>
<dbReference type="InterPro" id="IPR036179">
    <property type="entry name" value="Ig-like_dom_sf"/>
</dbReference>
<dbReference type="Pfam" id="PF08205">
    <property type="entry name" value="C2-set_2"/>
    <property type="match status" value="1"/>
</dbReference>
<dbReference type="AlphaFoldDB" id="A0A0K2TEV2"/>
<dbReference type="SUPFAM" id="SSF48726">
    <property type="entry name" value="Immunoglobulin"/>
    <property type="match status" value="1"/>
</dbReference>
<feature type="domain" description="CD80-like immunoglobulin C2-set" evidence="2">
    <location>
        <begin position="10"/>
        <end position="58"/>
    </location>
</feature>
<name>A0A0K2TEV2_LEPSM</name>
<accession>A0A0K2TEV2</accession>
<organism evidence="3">
    <name type="scientific">Lepeophtheirus salmonis</name>
    <name type="common">Salmon louse</name>
    <name type="synonym">Caligus salmonis</name>
    <dbReference type="NCBI Taxonomy" id="72036"/>
    <lineage>
        <taxon>Eukaryota</taxon>
        <taxon>Metazoa</taxon>
        <taxon>Ecdysozoa</taxon>
        <taxon>Arthropoda</taxon>
        <taxon>Crustacea</taxon>
        <taxon>Multicrustacea</taxon>
        <taxon>Hexanauplia</taxon>
        <taxon>Copepoda</taxon>
        <taxon>Siphonostomatoida</taxon>
        <taxon>Caligidae</taxon>
        <taxon>Lepeophtheirus</taxon>
    </lineage>
</organism>
<dbReference type="InterPro" id="IPR013783">
    <property type="entry name" value="Ig-like_fold"/>
</dbReference>
<protein>
    <recommendedName>
        <fullName evidence="2">CD80-like immunoglobulin C2-set domain-containing protein</fullName>
    </recommendedName>
</protein>
<proteinExistence type="predicted"/>